<evidence type="ECO:0000259" key="3">
    <source>
        <dbReference type="Pfam" id="PF14338"/>
    </source>
</evidence>
<feature type="region of interest" description="Disordered" evidence="1">
    <location>
        <begin position="113"/>
        <end position="132"/>
    </location>
</feature>
<proteinExistence type="predicted"/>
<feature type="domain" description="Restriction endonuclease type IV Mrr" evidence="2">
    <location>
        <begin position="149"/>
        <end position="264"/>
    </location>
</feature>
<feature type="domain" description="Restriction system protein Mrr-like N-terminal" evidence="3">
    <location>
        <begin position="11"/>
        <end position="91"/>
    </location>
</feature>
<evidence type="ECO:0000259" key="2">
    <source>
        <dbReference type="Pfam" id="PF04471"/>
    </source>
</evidence>
<accession>A0A495V5I1</accession>
<evidence type="ECO:0000313" key="4">
    <source>
        <dbReference type="EMBL" id="RKT43855.1"/>
    </source>
</evidence>
<dbReference type="AlphaFoldDB" id="A0A495V5I1"/>
<dbReference type="InterPro" id="IPR011856">
    <property type="entry name" value="tRNA_endonuc-like_dom_sf"/>
</dbReference>
<dbReference type="Gene3D" id="3.40.1350.10">
    <property type="match status" value="1"/>
</dbReference>
<dbReference type="EMBL" id="RBXL01000001">
    <property type="protein sequence ID" value="RKT43855.1"/>
    <property type="molecule type" value="Genomic_DNA"/>
</dbReference>
<gene>
    <name evidence="4" type="ORF">BDD21_1215</name>
</gene>
<evidence type="ECO:0000313" key="5">
    <source>
        <dbReference type="Proteomes" id="UP000274556"/>
    </source>
</evidence>
<dbReference type="Pfam" id="PF14338">
    <property type="entry name" value="Mrr_N"/>
    <property type="match status" value="1"/>
</dbReference>
<dbReference type="PANTHER" id="PTHR30015">
    <property type="entry name" value="MRR RESTRICTION SYSTEM PROTEIN"/>
    <property type="match status" value="1"/>
</dbReference>
<protein>
    <submittedName>
        <fullName evidence="4">Restriction system protein</fullName>
    </submittedName>
</protein>
<comment type="caution">
    <text evidence="4">The sequence shown here is derived from an EMBL/GenBank/DDBJ whole genome shotgun (WGS) entry which is preliminary data.</text>
</comment>
<evidence type="ECO:0000256" key="1">
    <source>
        <dbReference type="SAM" id="MobiDB-lite"/>
    </source>
</evidence>
<dbReference type="PANTHER" id="PTHR30015:SF7">
    <property type="entry name" value="TYPE IV METHYL-DIRECTED RESTRICTION ENZYME ECOKMRR"/>
    <property type="match status" value="1"/>
</dbReference>
<sequence length="289" mass="32227">MAKRNGPEFLRFCIPIVEVLRELGGSGRPAEVTDLVIDRMRIPEAEQEVTNKNGGSRIRNQIAWARFYMVKAGLISSSQRGIWDLTEKGRASALDREFVLTLFRGAQREFISEPKSVQDVEPTPADDQTNPDGVDDHLDYKTLLLATLQALPPEGFERICQRLLRESGFQQVAVTGRSGDGGIDGHGILQINPLVSFKVLFQCKRYRGAVPVSAVRDFRGALQGRADKGIVLTTGTFTTDAKREAIRDGATPIELVDGEKLVEMFESLGLGLRPKKDYDIDQPFFEQYR</sequence>
<dbReference type="Pfam" id="PF04471">
    <property type="entry name" value="Mrr_cat"/>
    <property type="match status" value="1"/>
</dbReference>
<dbReference type="InterPro" id="IPR007560">
    <property type="entry name" value="Restrct_endonuc_IV_Mrr"/>
</dbReference>
<organism evidence="4 5">
    <name type="scientific">Thiocapsa rosea</name>
    <dbReference type="NCBI Taxonomy" id="69360"/>
    <lineage>
        <taxon>Bacteria</taxon>
        <taxon>Pseudomonadati</taxon>
        <taxon>Pseudomonadota</taxon>
        <taxon>Gammaproteobacteria</taxon>
        <taxon>Chromatiales</taxon>
        <taxon>Chromatiaceae</taxon>
        <taxon>Thiocapsa</taxon>
    </lineage>
</organism>
<dbReference type="GO" id="GO:0015666">
    <property type="term" value="F:restriction endodeoxyribonuclease activity"/>
    <property type="evidence" value="ECO:0007669"/>
    <property type="project" value="TreeGrafter"/>
</dbReference>
<dbReference type="InterPro" id="IPR025745">
    <property type="entry name" value="Mrr-like_N_dom"/>
</dbReference>
<name>A0A495V5I1_9GAMM</name>
<dbReference type="GO" id="GO:0009307">
    <property type="term" value="P:DNA restriction-modification system"/>
    <property type="evidence" value="ECO:0007669"/>
    <property type="project" value="InterPro"/>
</dbReference>
<dbReference type="Proteomes" id="UP000274556">
    <property type="component" value="Unassembled WGS sequence"/>
</dbReference>
<dbReference type="OrthoDB" id="9803736at2"/>
<dbReference type="RefSeq" id="WP_120796382.1">
    <property type="nucleotide sequence ID" value="NZ_RBXL01000001.1"/>
</dbReference>
<reference evidence="4 5" key="1">
    <citation type="submission" date="2018-10" db="EMBL/GenBank/DDBJ databases">
        <title>Genomic Encyclopedia of Archaeal and Bacterial Type Strains, Phase II (KMG-II): from individual species to whole genera.</title>
        <authorList>
            <person name="Goeker M."/>
        </authorList>
    </citation>
    <scope>NUCLEOTIDE SEQUENCE [LARGE SCALE GENOMIC DNA]</scope>
    <source>
        <strain evidence="4 5">DSM 235</strain>
    </source>
</reference>
<dbReference type="InterPro" id="IPR011335">
    <property type="entry name" value="Restrct_endonuc-II-like"/>
</dbReference>
<keyword evidence="5" id="KW-1185">Reference proteome</keyword>
<dbReference type="InterPro" id="IPR052906">
    <property type="entry name" value="Type_IV_Methyl-Rstrct_Enzyme"/>
</dbReference>
<dbReference type="GO" id="GO:0003677">
    <property type="term" value="F:DNA binding"/>
    <property type="evidence" value="ECO:0007669"/>
    <property type="project" value="InterPro"/>
</dbReference>
<dbReference type="SUPFAM" id="SSF52980">
    <property type="entry name" value="Restriction endonuclease-like"/>
    <property type="match status" value="1"/>
</dbReference>